<accession>A0A444U1D2</accession>
<dbReference type="EMBL" id="SCEB01215560">
    <property type="protein sequence ID" value="RXM28945.1"/>
    <property type="molecule type" value="Genomic_DNA"/>
</dbReference>
<gene>
    <name evidence="1" type="ORF">EOD39_9269</name>
</gene>
<comment type="caution">
    <text evidence="1">The sequence shown here is derived from an EMBL/GenBank/DDBJ whole genome shotgun (WGS) entry which is preliminary data.</text>
</comment>
<keyword evidence="2" id="KW-1185">Reference proteome</keyword>
<evidence type="ECO:0000313" key="1">
    <source>
        <dbReference type="EMBL" id="RXM28945.1"/>
    </source>
</evidence>
<dbReference type="Proteomes" id="UP000289886">
    <property type="component" value="Unassembled WGS sequence"/>
</dbReference>
<organism evidence="1 2">
    <name type="scientific">Acipenser ruthenus</name>
    <name type="common">Sterlet sturgeon</name>
    <dbReference type="NCBI Taxonomy" id="7906"/>
    <lineage>
        <taxon>Eukaryota</taxon>
        <taxon>Metazoa</taxon>
        <taxon>Chordata</taxon>
        <taxon>Craniata</taxon>
        <taxon>Vertebrata</taxon>
        <taxon>Euteleostomi</taxon>
        <taxon>Actinopterygii</taxon>
        <taxon>Chondrostei</taxon>
        <taxon>Acipenseriformes</taxon>
        <taxon>Acipenseridae</taxon>
        <taxon>Acipenser</taxon>
    </lineage>
</organism>
<sequence length="119" mass="13923">MAVDRLWARDREQWERWERQHNLASISDMVAVVINYLAAEMGLLQQVHFRAGGATPTCTFQWLEEDCLQLLPPPPEGDYLQLPPPSPRGEVELPLPFRRRLLRNAARLYAAVYSYWRFV</sequence>
<dbReference type="AlphaFoldDB" id="A0A444U1D2"/>
<proteinExistence type="predicted"/>
<evidence type="ECO:0000313" key="2">
    <source>
        <dbReference type="Proteomes" id="UP000289886"/>
    </source>
</evidence>
<reference evidence="1 2" key="1">
    <citation type="submission" date="2019-01" db="EMBL/GenBank/DDBJ databases">
        <title>Draft Genome and Complete Hox-Cluster Characterization of the Sterlet Sturgeon (Acipenser ruthenus).</title>
        <authorList>
            <person name="Wei Q."/>
        </authorList>
    </citation>
    <scope>NUCLEOTIDE SEQUENCE [LARGE SCALE GENOMIC DNA]</scope>
    <source>
        <strain evidence="1">WHYD16114868_AA</strain>
        <tissue evidence="1">Blood</tissue>
    </source>
</reference>
<name>A0A444U1D2_ACIRT</name>
<protein>
    <submittedName>
        <fullName evidence="1">Uncharacterized protein</fullName>
    </submittedName>
</protein>